<dbReference type="AlphaFoldDB" id="A0A0J7KBV4"/>
<dbReference type="PaxDb" id="67767-A0A0J7KBV4"/>
<dbReference type="STRING" id="67767.A0A0J7KBV4"/>
<keyword evidence="2" id="KW-1185">Reference proteome</keyword>
<dbReference type="Proteomes" id="UP000036403">
    <property type="component" value="Unassembled WGS sequence"/>
</dbReference>
<name>A0A0J7KBV4_LASNI</name>
<protein>
    <submittedName>
        <fullName evidence="1">Laminin subunit beta-1</fullName>
    </submittedName>
</protein>
<organism evidence="1 2">
    <name type="scientific">Lasius niger</name>
    <name type="common">Black garden ant</name>
    <dbReference type="NCBI Taxonomy" id="67767"/>
    <lineage>
        <taxon>Eukaryota</taxon>
        <taxon>Metazoa</taxon>
        <taxon>Ecdysozoa</taxon>
        <taxon>Arthropoda</taxon>
        <taxon>Hexapoda</taxon>
        <taxon>Insecta</taxon>
        <taxon>Pterygota</taxon>
        <taxon>Neoptera</taxon>
        <taxon>Endopterygota</taxon>
        <taxon>Hymenoptera</taxon>
        <taxon>Apocrita</taxon>
        <taxon>Aculeata</taxon>
        <taxon>Formicoidea</taxon>
        <taxon>Formicidae</taxon>
        <taxon>Formicinae</taxon>
        <taxon>Lasius</taxon>
        <taxon>Lasius</taxon>
    </lineage>
</organism>
<reference evidence="1 2" key="1">
    <citation type="submission" date="2015-04" db="EMBL/GenBank/DDBJ databases">
        <title>Lasius niger genome sequencing.</title>
        <authorList>
            <person name="Konorov E.A."/>
            <person name="Nikitin M.A."/>
            <person name="Kirill M.V."/>
            <person name="Chang P."/>
        </authorList>
    </citation>
    <scope>NUCLEOTIDE SEQUENCE [LARGE SCALE GENOMIC DNA]</scope>
    <source>
        <tissue evidence="1">Whole</tissue>
    </source>
</reference>
<proteinExistence type="predicted"/>
<evidence type="ECO:0000313" key="1">
    <source>
        <dbReference type="EMBL" id="KMQ87843.1"/>
    </source>
</evidence>
<evidence type="ECO:0000313" key="2">
    <source>
        <dbReference type="Proteomes" id="UP000036403"/>
    </source>
</evidence>
<gene>
    <name evidence="1" type="ORF">RF55_12776</name>
</gene>
<sequence>MANNTGNVLADAERFRKHTENLLAKNRASVDEAQERNKESLTKLNEKLKTFGMNIPELKLKMCDSNVTNCSIVCGGAGCGFCEGLSCDVGAVSKANQALDVAKQQSAKIKSHMDEAEQLLRNVIAKKIMHK</sequence>
<dbReference type="EMBL" id="LBMM01009849">
    <property type="protein sequence ID" value="KMQ87843.1"/>
    <property type="molecule type" value="Genomic_DNA"/>
</dbReference>
<accession>A0A0J7KBV4</accession>
<comment type="caution">
    <text evidence="1">The sequence shown here is derived from an EMBL/GenBank/DDBJ whole genome shotgun (WGS) entry which is preliminary data.</text>
</comment>